<evidence type="ECO:0000256" key="2">
    <source>
        <dbReference type="SAM" id="MobiDB-lite"/>
    </source>
</evidence>
<evidence type="ECO:0000313" key="3">
    <source>
        <dbReference type="EMBL" id="KZW01029.1"/>
    </source>
</evidence>
<feature type="compositionally biased region" description="Polar residues" evidence="2">
    <location>
        <begin position="16"/>
        <end position="25"/>
    </location>
</feature>
<dbReference type="AlphaFoldDB" id="A0A165NPD2"/>
<dbReference type="OrthoDB" id="10645386at2759"/>
<evidence type="ECO:0000313" key="4">
    <source>
        <dbReference type="Proteomes" id="UP000077266"/>
    </source>
</evidence>
<keyword evidence="4" id="KW-1185">Reference proteome</keyword>
<feature type="region of interest" description="Disordered" evidence="2">
    <location>
        <begin position="1"/>
        <end position="25"/>
    </location>
</feature>
<dbReference type="EMBL" id="KV425896">
    <property type="protein sequence ID" value="KZW01029.1"/>
    <property type="molecule type" value="Genomic_DNA"/>
</dbReference>
<accession>A0A165NPD2</accession>
<gene>
    <name evidence="3" type="ORF">EXIGLDRAFT_693800</name>
</gene>
<dbReference type="InParanoid" id="A0A165NPD2"/>
<organism evidence="3 4">
    <name type="scientific">Exidia glandulosa HHB12029</name>
    <dbReference type="NCBI Taxonomy" id="1314781"/>
    <lineage>
        <taxon>Eukaryota</taxon>
        <taxon>Fungi</taxon>
        <taxon>Dikarya</taxon>
        <taxon>Basidiomycota</taxon>
        <taxon>Agaricomycotina</taxon>
        <taxon>Agaricomycetes</taxon>
        <taxon>Auriculariales</taxon>
        <taxon>Exidiaceae</taxon>
        <taxon>Exidia</taxon>
    </lineage>
</organism>
<dbReference type="Proteomes" id="UP000077266">
    <property type="component" value="Unassembled WGS sequence"/>
</dbReference>
<sequence length="464" mass="50730">MVSTRSTKAAAKPKTRSSTGGRQLKNSLDIQQAVKVARSCKACSRVQGKPVPTHGRNRCPLKASEQEREDDEAATAAALQRTLETQVDKIIAGRTDSAKTDEEVDMEVDAVGHGQHDDMDVDPEQASHDETANMDSPSRADAATDNAKSRRKKKKRTSGDIIQTVDEGALGGTFGDDEGEPGEPKKKKKKKKKTTASEDAVEAEPTSADAQGTVGASPGDDAGEPRRKKTAKTGKSDGTVPVEEDSSHTDTAEGTRTDEDDAEPAREERAASKDTADEGELQSKAKRAPKKPKTQSAIPNGWKGTSAGGAGMTLQRNRTLEGRFAEAEKRRCKLAPKHDTTPLFESIVLKAEWMSDLVPSWVFVAALPKGGLGELRTWHSETIETDRPGMPQRLRDIIFEELKGARVQNIREELASTKKMRAEKEKQEQELRQVHEQLAELLARNEKLERKMKKLRQRAKAAST</sequence>
<feature type="region of interest" description="Disordered" evidence="2">
    <location>
        <begin position="45"/>
        <end position="76"/>
    </location>
</feature>
<protein>
    <submittedName>
        <fullName evidence="3">Uncharacterized protein</fullName>
    </submittedName>
</protein>
<feature type="coiled-coil region" evidence="1">
    <location>
        <begin position="407"/>
        <end position="458"/>
    </location>
</feature>
<feature type="compositionally biased region" description="Basic residues" evidence="2">
    <location>
        <begin position="284"/>
        <end position="293"/>
    </location>
</feature>
<feature type="compositionally biased region" description="Basic and acidic residues" evidence="2">
    <location>
        <begin position="245"/>
        <end position="276"/>
    </location>
</feature>
<proteinExistence type="predicted"/>
<name>A0A165NPD2_EXIGL</name>
<feature type="region of interest" description="Disordered" evidence="2">
    <location>
        <begin position="89"/>
        <end position="316"/>
    </location>
</feature>
<evidence type="ECO:0000256" key="1">
    <source>
        <dbReference type="SAM" id="Coils"/>
    </source>
</evidence>
<reference evidence="3 4" key="1">
    <citation type="journal article" date="2016" name="Mol. Biol. Evol.">
        <title>Comparative Genomics of Early-Diverging Mushroom-Forming Fungi Provides Insights into the Origins of Lignocellulose Decay Capabilities.</title>
        <authorList>
            <person name="Nagy L.G."/>
            <person name="Riley R."/>
            <person name="Tritt A."/>
            <person name="Adam C."/>
            <person name="Daum C."/>
            <person name="Floudas D."/>
            <person name="Sun H."/>
            <person name="Yadav J.S."/>
            <person name="Pangilinan J."/>
            <person name="Larsson K.H."/>
            <person name="Matsuura K."/>
            <person name="Barry K."/>
            <person name="Labutti K."/>
            <person name="Kuo R."/>
            <person name="Ohm R.A."/>
            <person name="Bhattacharya S.S."/>
            <person name="Shirouzu T."/>
            <person name="Yoshinaga Y."/>
            <person name="Martin F.M."/>
            <person name="Grigoriev I.V."/>
            <person name="Hibbett D.S."/>
        </authorList>
    </citation>
    <scope>NUCLEOTIDE SEQUENCE [LARGE SCALE GENOMIC DNA]</scope>
    <source>
        <strain evidence="3 4">HHB12029</strain>
    </source>
</reference>
<feature type="compositionally biased region" description="Basic residues" evidence="2">
    <location>
        <begin position="185"/>
        <end position="194"/>
    </location>
</feature>
<keyword evidence="1" id="KW-0175">Coiled coil</keyword>